<keyword evidence="4" id="KW-0833">Ubl conjugation pathway</keyword>
<keyword evidence="3 6" id="KW-0863">Zinc-finger</keyword>
<dbReference type="GO" id="GO:0061630">
    <property type="term" value="F:ubiquitin protein ligase activity"/>
    <property type="evidence" value="ECO:0007669"/>
    <property type="project" value="TreeGrafter"/>
</dbReference>
<dbReference type="GO" id="GO:0016567">
    <property type="term" value="P:protein ubiquitination"/>
    <property type="evidence" value="ECO:0007669"/>
    <property type="project" value="TreeGrafter"/>
</dbReference>
<dbReference type="InterPro" id="IPR024766">
    <property type="entry name" value="Znf_RING_H2"/>
</dbReference>
<dbReference type="InterPro" id="IPR013083">
    <property type="entry name" value="Znf_RING/FYVE/PHD"/>
</dbReference>
<evidence type="ECO:0000256" key="6">
    <source>
        <dbReference type="PROSITE-ProRule" id="PRU00175"/>
    </source>
</evidence>
<dbReference type="PANTHER" id="PTHR45969">
    <property type="entry name" value="RING ZINC FINGER PROTEIN-RELATED"/>
    <property type="match status" value="1"/>
</dbReference>
<evidence type="ECO:0000259" key="7">
    <source>
        <dbReference type="PROSITE" id="PS50089"/>
    </source>
</evidence>
<dbReference type="GO" id="GO:0031461">
    <property type="term" value="C:cullin-RING ubiquitin ligase complex"/>
    <property type="evidence" value="ECO:0007669"/>
    <property type="project" value="UniProtKB-ARBA"/>
</dbReference>
<dbReference type="SMART" id="SM00184">
    <property type="entry name" value="RING"/>
    <property type="match status" value="1"/>
</dbReference>
<evidence type="ECO:0000256" key="5">
    <source>
        <dbReference type="ARBA" id="ARBA00022833"/>
    </source>
</evidence>
<gene>
    <name evidence="8" type="ORF">MENT_LOCUS41026</name>
</gene>
<feature type="domain" description="RING-type" evidence="7">
    <location>
        <begin position="18"/>
        <end position="60"/>
    </location>
</feature>
<dbReference type="PROSITE" id="PS50089">
    <property type="entry name" value="ZF_RING_2"/>
    <property type="match status" value="1"/>
</dbReference>
<dbReference type="OrthoDB" id="428577at2759"/>
<dbReference type="Proteomes" id="UP000580250">
    <property type="component" value="Unassembled WGS sequence"/>
</dbReference>
<organism evidence="8 9">
    <name type="scientific">Meloidogyne enterolobii</name>
    <name type="common">Root-knot nematode worm</name>
    <name type="synonym">Meloidogyne mayaguensis</name>
    <dbReference type="NCBI Taxonomy" id="390850"/>
    <lineage>
        <taxon>Eukaryota</taxon>
        <taxon>Metazoa</taxon>
        <taxon>Ecdysozoa</taxon>
        <taxon>Nematoda</taxon>
        <taxon>Chromadorea</taxon>
        <taxon>Rhabditida</taxon>
        <taxon>Tylenchina</taxon>
        <taxon>Tylenchomorpha</taxon>
        <taxon>Tylenchoidea</taxon>
        <taxon>Meloidogynidae</taxon>
        <taxon>Meloidogyninae</taxon>
        <taxon>Meloidogyne</taxon>
    </lineage>
</organism>
<keyword evidence="5" id="KW-0862">Zinc</keyword>
<dbReference type="PANTHER" id="PTHR45969:SF69">
    <property type="entry name" value="FINGER DOMAIN PROTEIN, PUTATIVE (AFU_ORTHOLOGUE AFUA_3G12190)-RELATED"/>
    <property type="match status" value="1"/>
</dbReference>
<evidence type="ECO:0000256" key="4">
    <source>
        <dbReference type="ARBA" id="ARBA00022786"/>
    </source>
</evidence>
<protein>
    <recommendedName>
        <fullName evidence="7">RING-type domain-containing protein</fullName>
    </recommendedName>
</protein>
<dbReference type="Gene3D" id="3.30.40.10">
    <property type="entry name" value="Zinc/RING finger domain, C3HC4 (zinc finger)"/>
    <property type="match status" value="1"/>
</dbReference>
<accession>A0A6V7WN08</accession>
<dbReference type="AlphaFoldDB" id="A0A6V7WN08"/>
<dbReference type="EMBL" id="CAJEWN010000688">
    <property type="protein sequence ID" value="CAD2188381.1"/>
    <property type="molecule type" value="Genomic_DNA"/>
</dbReference>
<dbReference type="SUPFAM" id="SSF57850">
    <property type="entry name" value="RING/U-box"/>
    <property type="match status" value="1"/>
</dbReference>
<dbReference type="Pfam" id="PF12678">
    <property type="entry name" value="zf-rbx1"/>
    <property type="match status" value="1"/>
</dbReference>
<evidence type="ECO:0000313" key="8">
    <source>
        <dbReference type="EMBL" id="CAD2188381.1"/>
    </source>
</evidence>
<evidence type="ECO:0000256" key="1">
    <source>
        <dbReference type="ARBA" id="ARBA00004906"/>
    </source>
</evidence>
<comment type="caution">
    <text evidence="8">The sequence shown here is derived from an EMBL/GenBank/DDBJ whole genome shotgun (WGS) entry which is preliminary data.</text>
</comment>
<evidence type="ECO:0000256" key="3">
    <source>
        <dbReference type="ARBA" id="ARBA00022771"/>
    </source>
</evidence>
<dbReference type="CDD" id="cd16448">
    <property type="entry name" value="RING-H2"/>
    <property type="match status" value="1"/>
</dbReference>
<reference evidence="8 9" key="1">
    <citation type="submission" date="2020-08" db="EMBL/GenBank/DDBJ databases">
        <authorList>
            <person name="Koutsovoulos G."/>
            <person name="Danchin GJ E."/>
        </authorList>
    </citation>
    <scope>NUCLEOTIDE SEQUENCE [LARGE SCALE GENOMIC DNA]</scope>
</reference>
<proteinExistence type="predicted"/>
<name>A0A6V7WN08_MELEN</name>
<sequence length="269" mass="31309">MYRKYLNLKKISYKFGCCIICQSQLNHENVYILKNCNHTYHYYCITRWISEGSKNCPCCRVPATLNDIKQFFVEKASDSSDELDNEFTQSSSNRTKAVNNLSNKYAKFVKIKNKWSEINRGYSKCCDNNCILTKNKIIGSCTEGNGFGNLINDEIIKYVVKDGRYNKYVAVYAENSFNKPQNCLNYSLHYFEIKCKLEGLISKREQWMFIGIQNLSTNKNIYYYTDDSTIYNEKCETIKLSTPFNNKDIFGCGLVYPPTNTTNIDSYCF</sequence>
<evidence type="ECO:0000313" key="9">
    <source>
        <dbReference type="Proteomes" id="UP000580250"/>
    </source>
</evidence>
<comment type="pathway">
    <text evidence="1">Protein modification; protein ubiquitination.</text>
</comment>
<dbReference type="GO" id="GO:0008270">
    <property type="term" value="F:zinc ion binding"/>
    <property type="evidence" value="ECO:0007669"/>
    <property type="project" value="UniProtKB-KW"/>
</dbReference>
<evidence type="ECO:0000256" key="2">
    <source>
        <dbReference type="ARBA" id="ARBA00022723"/>
    </source>
</evidence>
<dbReference type="InterPro" id="IPR001841">
    <property type="entry name" value="Znf_RING"/>
</dbReference>
<keyword evidence="2" id="KW-0479">Metal-binding</keyword>